<dbReference type="EMBL" id="CAJOAY010001605">
    <property type="protein sequence ID" value="CAF3864376.1"/>
    <property type="molecule type" value="Genomic_DNA"/>
</dbReference>
<name>A0A814W0H3_9BILA</name>
<dbReference type="Proteomes" id="UP000663891">
    <property type="component" value="Unassembled WGS sequence"/>
</dbReference>
<reference evidence="2" key="1">
    <citation type="submission" date="2021-02" db="EMBL/GenBank/DDBJ databases">
        <authorList>
            <person name="Nowell W R."/>
        </authorList>
    </citation>
    <scope>NUCLEOTIDE SEQUENCE</scope>
</reference>
<dbReference type="OrthoDB" id="10624411at2759"/>
<organism evidence="2 8">
    <name type="scientific">Adineta steineri</name>
    <dbReference type="NCBI Taxonomy" id="433720"/>
    <lineage>
        <taxon>Eukaryota</taxon>
        <taxon>Metazoa</taxon>
        <taxon>Spiralia</taxon>
        <taxon>Gnathifera</taxon>
        <taxon>Rotifera</taxon>
        <taxon>Eurotatoria</taxon>
        <taxon>Bdelloidea</taxon>
        <taxon>Adinetida</taxon>
        <taxon>Adinetidae</taxon>
        <taxon>Adineta</taxon>
    </lineage>
</organism>
<dbReference type="SUPFAM" id="SSF101898">
    <property type="entry name" value="NHL repeat"/>
    <property type="match status" value="1"/>
</dbReference>
<dbReference type="AlphaFoldDB" id="A0A814W0H3"/>
<sequence>MISILLQLNGYFIRSAATSQRKNDLFKANTNKSQFVQGNISTAGLSTSSSPSITPLTVQASNSDTQFRTQITEVISNQRDATENYRKNKKKSKKCNKRKAVWLVAGCALLALLLIITAAIAIPILLDGINTPTGVFLDSSLNVYVAELGSFRVTKWTPGNTTAGVVVAGGNGLSVNLNSVQTSGIYVGLLGEIYVPDLSNHRVTRWAVGATTGTLLVGSSSGTAGNSSSLLNGPGVVAFDAAHNMYVCDENNGRIQKFNLISC</sequence>
<dbReference type="Proteomes" id="UP000663881">
    <property type="component" value="Unassembled WGS sequence"/>
</dbReference>
<dbReference type="Proteomes" id="UP000663860">
    <property type="component" value="Unassembled WGS sequence"/>
</dbReference>
<feature type="transmembrane region" description="Helical" evidence="1">
    <location>
        <begin position="100"/>
        <end position="126"/>
    </location>
</feature>
<accession>A0A814W0H3</accession>
<dbReference type="Gene3D" id="2.120.10.30">
    <property type="entry name" value="TolB, C-terminal domain"/>
    <property type="match status" value="1"/>
</dbReference>
<keyword evidence="1" id="KW-1133">Transmembrane helix</keyword>
<protein>
    <submittedName>
        <fullName evidence="2">Uncharacterized protein</fullName>
    </submittedName>
</protein>
<evidence type="ECO:0000313" key="7">
    <source>
        <dbReference type="EMBL" id="CAF3864376.1"/>
    </source>
</evidence>
<evidence type="ECO:0000313" key="2">
    <source>
        <dbReference type="EMBL" id="CAF1194502.1"/>
    </source>
</evidence>
<evidence type="ECO:0000313" key="5">
    <source>
        <dbReference type="EMBL" id="CAF3594467.1"/>
    </source>
</evidence>
<evidence type="ECO:0000313" key="4">
    <source>
        <dbReference type="EMBL" id="CAF1256807.1"/>
    </source>
</evidence>
<gene>
    <name evidence="2" type="ORF">IZO911_LOCUS28237</name>
    <name evidence="3" type="ORF">JYZ213_LOCUS27062</name>
    <name evidence="6" type="ORF">KXQ929_LOCUS12119</name>
    <name evidence="7" type="ORF">OKA104_LOCUS22222</name>
    <name evidence="5" type="ORF">OXD698_LOCUS6086</name>
    <name evidence="4" type="ORF">VCS650_LOCUS28645</name>
</gene>
<evidence type="ECO:0000256" key="1">
    <source>
        <dbReference type="SAM" id="Phobius"/>
    </source>
</evidence>
<keyword evidence="1" id="KW-0472">Membrane</keyword>
<dbReference type="EMBL" id="CAJNOE010000398">
    <property type="protein sequence ID" value="CAF1194502.1"/>
    <property type="molecule type" value="Genomic_DNA"/>
</dbReference>
<dbReference type="InterPro" id="IPR011042">
    <property type="entry name" value="6-blade_b-propeller_TolB-like"/>
</dbReference>
<dbReference type="Proteomes" id="UP000663868">
    <property type="component" value="Unassembled WGS sequence"/>
</dbReference>
<keyword evidence="1" id="KW-0812">Transmembrane</keyword>
<dbReference type="Proteomes" id="UP000663844">
    <property type="component" value="Unassembled WGS sequence"/>
</dbReference>
<evidence type="ECO:0000313" key="8">
    <source>
        <dbReference type="Proteomes" id="UP000663860"/>
    </source>
</evidence>
<evidence type="ECO:0000313" key="6">
    <source>
        <dbReference type="EMBL" id="CAF3716655.1"/>
    </source>
</evidence>
<dbReference type="EMBL" id="CAJOAZ010000259">
    <property type="protein sequence ID" value="CAF3594467.1"/>
    <property type="molecule type" value="Genomic_DNA"/>
</dbReference>
<dbReference type="EMBL" id="CAJNON010000426">
    <property type="protein sequence ID" value="CAF1256807.1"/>
    <property type="molecule type" value="Genomic_DNA"/>
</dbReference>
<proteinExistence type="predicted"/>
<evidence type="ECO:0000313" key="3">
    <source>
        <dbReference type="EMBL" id="CAF1203746.1"/>
    </source>
</evidence>
<dbReference type="EMBL" id="CAJOBB010000616">
    <property type="protein sequence ID" value="CAF3716655.1"/>
    <property type="molecule type" value="Genomic_DNA"/>
</dbReference>
<dbReference type="Proteomes" id="UP000663845">
    <property type="component" value="Unassembled WGS sequence"/>
</dbReference>
<comment type="caution">
    <text evidence="2">The sequence shown here is derived from an EMBL/GenBank/DDBJ whole genome shotgun (WGS) entry which is preliminary data.</text>
</comment>
<dbReference type="EMBL" id="CAJNOG010000370">
    <property type="protein sequence ID" value="CAF1203746.1"/>
    <property type="molecule type" value="Genomic_DNA"/>
</dbReference>